<gene>
    <name evidence="5" type="ORF">C1645_662928</name>
</gene>
<proteinExistence type="predicted"/>
<protein>
    <recommendedName>
        <fullName evidence="1">protein S-acyltransferase</fullName>
        <ecNumber evidence="1">2.3.1.225</ecNumber>
    </recommendedName>
</protein>
<dbReference type="InterPro" id="IPR002110">
    <property type="entry name" value="Ankyrin_rpt"/>
</dbReference>
<evidence type="ECO:0000313" key="5">
    <source>
        <dbReference type="EMBL" id="RIA83140.1"/>
    </source>
</evidence>
<dbReference type="EMBL" id="QKYT01000595">
    <property type="protein sequence ID" value="RIA83140.1"/>
    <property type="molecule type" value="Genomic_DNA"/>
</dbReference>
<evidence type="ECO:0000256" key="1">
    <source>
        <dbReference type="ARBA" id="ARBA00012210"/>
    </source>
</evidence>
<feature type="repeat" description="ANK" evidence="4">
    <location>
        <begin position="33"/>
        <end position="53"/>
    </location>
</feature>
<dbReference type="Proteomes" id="UP000265703">
    <property type="component" value="Unassembled WGS sequence"/>
</dbReference>
<feature type="non-terminal residue" evidence="5">
    <location>
        <position position="53"/>
    </location>
</feature>
<dbReference type="PANTHER" id="PTHR24161:SF85">
    <property type="entry name" value="PALMITOYLTRANSFERASE HIP14"/>
    <property type="match status" value="1"/>
</dbReference>
<evidence type="ECO:0000313" key="6">
    <source>
        <dbReference type="Proteomes" id="UP000265703"/>
    </source>
</evidence>
<sequence length="53" mass="5855">GRTPLHLAVLGGHTEVVKVLLQYNAKIIARMTDGRNVVHLASQYGFLDILELL</sequence>
<reference evidence="5 6" key="1">
    <citation type="submission" date="2018-06" db="EMBL/GenBank/DDBJ databases">
        <title>Comparative genomics reveals the genomic features of Rhizophagus irregularis, R. cerebriforme, R. diaphanum and Gigaspora rosea, and their symbiotic lifestyle signature.</title>
        <authorList>
            <person name="Morin E."/>
            <person name="San Clemente H."/>
            <person name="Chen E.C.H."/>
            <person name="De La Providencia I."/>
            <person name="Hainaut M."/>
            <person name="Kuo A."/>
            <person name="Kohler A."/>
            <person name="Murat C."/>
            <person name="Tang N."/>
            <person name="Roy S."/>
            <person name="Loubradou J."/>
            <person name="Henrissat B."/>
            <person name="Grigoriev I.V."/>
            <person name="Corradi N."/>
            <person name="Roux C."/>
            <person name="Martin F.M."/>
        </authorList>
    </citation>
    <scope>NUCLEOTIDE SEQUENCE [LARGE SCALE GENOMIC DNA]</scope>
    <source>
        <strain evidence="5 6">DAOM 227022</strain>
    </source>
</reference>
<dbReference type="STRING" id="658196.A0A397S9Z1"/>
<dbReference type="PANTHER" id="PTHR24161">
    <property type="entry name" value="ANK_REP_REGION DOMAIN-CONTAINING PROTEIN-RELATED"/>
    <property type="match status" value="1"/>
</dbReference>
<keyword evidence="3 4" id="KW-0040">ANK repeat</keyword>
<keyword evidence="6" id="KW-1185">Reference proteome</keyword>
<evidence type="ECO:0000256" key="3">
    <source>
        <dbReference type="ARBA" id="ARBA00023043"/>
    </source>
</evidence>
<dbReference type="GO" id="GO:0019706">
    <property type="term" value="F:protein-cysteine S-palmitoyltransferase activity"/>
    <property type="evidence" value="ECO:0007669"/>
    <property type="project" value="UniProtKB-EC"/>
</dbReference>
<dbReference type="SMART" id="SM00248">
    <property type="entry name" value="ANK"/>
    <property type="match status" value="1"/>
</dbReference>
<dbReference type="PROSITE" id="PS50297">
    <property type="entry name" value="ANK_REP_REGION"/>
    <property type="match status" value="2"/>
</dbReference>
<feature type="repeat" description="ANK" evidence="4">
    <location>
        <begin position="1"/>
        <end position="32"/>
    </location>
</feature>
<dbReference type="OrthoDB" id="539213at2759"/>
<dbReference type="AlphaFoldDB" id="A0A397S9Z1"/>
<comment type="caution">
    <text evidence="5">The sequence shown here is derived from an EMBL/GenBank/DDBJ whole genome shotgun (WGS) entry which is preliminary data.</text>
</comment>
<dbReference type="PRINTS" id="PR01415">
    <property type="entry name" value="ANKYRIN"/>
</dbReference>
<evidence type="ECO:0000256" key="2">
    <source>
        <dbReference type="ARBA" id="ARBA00022737"/>
    </source>
</evidence>
<accession>A0A397S9Z1</accession>
<dbReference type="SUPFAM" id="SSF48403">
    <property type="entry name" value="Ankyrin repeat"/>
    <property type="match status" value="1"/>
</dbReference>
<dbReference type="Gene3D" id="1.25.40.20">
    <property type="entry name" value="Ankyrin repeat-containing domain"/>
    <property type="match status" value="1"/>
</dbReference>
<organism evidence="5 6">
    <name type="scientific">Glomus cerebriforme</name>
    <dbReference type="NCBI Taxonomy" id="658196"/>
    <lineage>
        <taxon>Eukaryota</taxon>
        <taxon>Fungi</taxon>
        <taxon>Fungi incertae sedis</taxon>
        <taxon>Mucoromycota</taxon>
        <taxon>Glomeromycotina</taxon>
        <taxon>Glomeromycetes</taxon>
        <taxon>Glomerales</taxon>
        <taxon>Glomeraceae</taxon>
        <taxon>Glomus</taxon>
    </lineage>
</organism>
<dbReference type="Pfam" id="PF12796">
    <property type="entry name" value="Ank_2"/>
    <property type="match status" value="1"/>
</dbReference>
<evidence type="ECO:0000256" key="4">
    <source>
        <dbReference type="PROSITE-ProRule" id="PRU00023"/>
    </source>
</evidence>
<name>A0A397S9Z1_9GLOM</name>
<dbReference type="PROSITE" id="PS50088">
    <property type="entry name" value="ANK_REPEAT"/>
    <property type="match status" value="2"/>
</dbReference>
<dbReference type="InterPro" id="IPR036770">
    <property type="entry name" value="Ankyrin_rpt-contain_sf"/>
</dbReference>
<keyword evidence="2" id="KW-0677">Repeat</keyword>
<feature type="non-terminal residue" evidence="5">
    <location>
        <position position="1"/>
    </location>
</feature>
<dbReference type="EC" id="2.3.1.225" evidence="1"/>